<gene>
    <name evidence="1" type="ORF">DFP90_102489</name>
</gene>
<reference evidence="1 2" key="1">
    <citation type="submission" date="2018-07" db="EMBL/GenBank/DDBJ databases">
        <title>Genomic Encyclopedia of Type Strains, Phase III (KMG-III): the genomes of soil and plant-associated and newly described type strains.</title>
        <authorList>
            <person name="Whitman W."/>
        </authorList>
    </citation>
    <scope>NUCLEOTIDE SEQUENCE [LARGE SCALE GENOMIC DNA]</scope>
    <source>
        <strain evidence="1 2">CECT 8488</strain>
    </source>
</reference>
<dbReference type="Proteomes" id="UP000256845">
    <property type="component" value="Unassembled WGS sequence"/>
</dbReference>
<accession>A0A3D9HSI3</accession>
<protein>
    <submittedName>
        <fullName evidence="1">Uncharacterized protein</fullName>
    </submittedName>
</protein>
<dbReference type="EMBL" id="QRDW01000002">
    <property type="protein sequence ID" value="RED52468.1"/>
    <property type="molecule type" value="Genomic_DNA"/>
</dbReference>
<keyword evidence="2" id="KW-1185">Reference proteome</keyword>
<dbReference type="RefSeq" id="WP_115936001.1">
    <property type="nucleotide sequence ID" value="NZ_QRDW01000002.1"/>
</dbReference>
<sequence length="287" mass="32519">MIDPQPDGHLPVAAEKRTADGTAPDLEHGRMINGGENLWMTEIQSVLAQSGTKKTTAYLSHECRMERLPHSETYLGGGREIFQKEKPWEFLTYTQEGRIYQFGNPAVMTVPPSSEGDGTFPPAFEIKGCNSQAHCPDRQIYYFDYDEIHERLLSNQISVRSLFLQVSWSTGGDDWTLYSPCRYVNFSNPAFQTSSYIQPIAGTVLMPVGDSFVPGSIACSLNDKGDHIIEASSRVFRDMAEWRIRQEQPPEVARKSIRDVQQVMPTFFLSQDHIIPINGTVRLYRYL</sequence>
<evidence type="ECO:0000313" key="1">
    <source>
        <dbReference type="EMBL" id="RED52468.1"/>
    </source>
</evidence>
<organism evidence="1 2">
    <name type="scientific">Aestuariispira insulae</name>
    <dbReference type="NCBI Taxonomy" id="1461337"/>
    <lineage>
        <taxon>Bacteria</taxon>
        <taxon>Pseudomonadati</taxon>
        <taxon>Pseudomonadota</taxon>
        <taxon>Alphaproteobacteria</taxon>
        <taxon>Rhodospirillales</taxon>
        <taxon>Kiloniellaceae</taxon>
        <taxon>Aestuariispira</taxon>
    </lineage>
</organism>
<proteinExistence type="predicted"/>
<name>A0A3D9HSI3_9PROT</name>
<dbReference type="AlphaFoldDB" id="A0A3D9HSI3"/>
<comment type="caution">
    <text evidence="1">The sequence shown here is derived from an EMBL/GenBank/DDBJ whole genome shotgun (WGS) entry which is preliminary data.</text>
</comment>
<evidence type="ECO:0000313" key="2">
    <source>
        <dbReference type="Proteomes" id="UP000256845"/>
    </source>
</evidence>